<dbReference type="Proteomes" id="UP000027446">
    <property type="component" value="Unassembled WGS sequence"/>
</dbReference>
<feature type="transmembrane region" description="Helical" evidence="1">
    <location>
        <begin position="303"/>
        <end position="321"/>
    </location>
</feature>
<feature type="transmembrane region" description="Helical" evidence="1">
    <location>
        <begin position="147"/>
        <end position="168"/>
    </location>
</feature>
<feature type="transmembrane region" description="Helical" evidence="1">
    <location>
        <begin position="328"/>
        <end position="349"/>
    </location>
</feature>
<comment type="caution">
    <text evidence="4">The sequence shown here is derived from an EMBL/GenBank/DDBJ whole genome shotgun (WGS) entry which is preliminary data.</text>
</comment>
<feature type="transmembrane region" description="Helical" evidence="1">
    <location>
        <begin position="199"/>
        <end position="220"/>
    </location>
</feature>
<dbReference type="RefSeq" id="WP_035573835.1">
    <property type="nucleotide sequence ID" value="NZ_ARYH01000004.1"/>
</dbReference>
<feature type="transmembrane region" description="Helical" evidence="1">
    <location>
        <begin position="262"/>
        <end position="283"/>
    </location>
</feature>
<organism evidence="4 5">
    <name type="scientific">Hyphomonas adhaerens MHS-3</name>
    <dbReference type="NCBI Taxonomy" id="1280949"/>
    <lineage>
        <taxon>Bacteria</taxon>
        <taxon>Pseudomonadati</taxon>
        <taxon>Pseudomonadota</taxon>
        <taxon>Alphaproteobacteria</taxon>
        <taxon>Hyphomonadales</taxon>
        <taxon>Hyphomonadaceae</taxon>
        <taxon>Hyphomonas</taxon>
    </lineage>
</organism>
<keyword evidence="1" id="KW-0472">Membrane</keyword>
<evidence type="ECO:0000313" key="5">
    <source>
        <dbReference type="Proteomes" id="UP000027446"/>
    </source>
</evidence>
<feature type="transmembrane region" description="Helical" evidence="1">
    <location>
        <begin position="88"/>
        <end position="104"/>
    </location>
</feature>
<feature type="domain" description="DUF4010" evidence="3">
    <location>
        <begin position="179"/>
        <end position="385"/>
    </location>
</feature>
<protein>
    <submittedName>
        <fullName evidence="4">Membrane protein</fullName>
    </submittedName>
</protein>
<evidence type="ECO:0000256" key="1">
    <source>
        <dbReference type="SAM" id="Phobius"/>
    </source>
</evidence>
<dbReference type="Pfam" id="PF02308">
    <property type="entry name" value="MgtC"/>
    <property type="match status" value="1"/>
</dbReference>
<proteinExistence type="predicted"/>
<gene>
    <name evidence="4" type="ORF">HAD_16657</name>
</gene>
<feature type="domain" description="MgtC/SapB/SrpB/YhiD N-terminal" evidence="2">
    <location>
        <begin position="7"/>
        <end position="131"/>
    </location>
</feature>
<feature type="transmembrane region" description="Helical" evidence="1">
    <location>
        <begin position="35"/>
        <end position="53"/>
    </location>
</feature>
<feature type="transmembrane region" description="Helical" evidence="1">
    <location>
        <begin position="361"/>
        <end position="380"/>
    </location>
</feature>
<dbReference type="EMBL" id="ARYH01000004">
    <property type="protein sequence ID" value="KCZ82711.1"/>
    <property type="molecule type" value="Genomic_DNA"/>
</dbReference>
<dbReference type="PANTHER" id="PTHR39084">
    <property type="entry name" value="MEMBRANE PROTEIN-RELATED"/>
    <property type="match status" value="1"/>
</dbReference>
<dbReference type="STRING" id="1280949.HAD_16657"/>
<evidence type="ECO:0000259" key="3">
    <source>
        <dbReference type="Pfam" id="PF13194"/>
    </source>
</evidence>
<dbReference type="eggNOG" id="COG3174">
    <property type="taxonomic scope" value="Bacteria"/>
</dbReference>
<name>A0A069DZX7_9PROT</name>
<sequence>MTLAANLFAALAIGLIVGLERGWKERGDPTGSRVAGFRTFGLIGLVGGLAASLDPGNGFVISAGVIGLALLLRQGFEAHIDETRNVSATTMIAALITFSLGAVSVKLSPLLAGGGAVVTAFILWLREPMHDLLNRIDANEMSAFLRLLLISIVVLPAMPDVGLGPYQVINPRHIWWMVVLISGLGFIGYVSVKALGERAGVGLLALAGGLASSTAATLSLSQLSKAGGRASAYAGGVAMAWSVMVMRTVLIVAAIRPALLPMLWLPMAAMLTATLLVAGALLWRQPSKTEAKLALPNPLDLKSAIVFAAVLTLALVLSRVAQAAWGESGVFGVATIAGAVDADAVTLSMGRLSAGELSDQVAARAIVIGVVVNTLFKVALALGVGTQRFRNMVLMTGAITISSGLLAVTAALSFGWL</sequence>
<dbReference type="OrthoDB" id="9813718at2"/>
<dbReference type="AlphaFoldDB" id="A0A069DZX7"/>
<keyword evidence="1" id="KW-1133">Transmembrane helix</keyword>
<keyword evidence="5" id="KW-1185">Reference proteome</keyword>
<accession>A0A069DZX7</accession>
<dbReference type="Pfam" id="PF13194">
    <property type="entry name" value="DUF4010"/>
    <property type="match status" value="1"/>
</dbReference>
<feature type="transmembrane region" description="Helical" evidence="1">
    <location>
        <begin position="59"/>
        <end position="76"/>
    </location>
</feature>
<evidence type="ECO:0000313" key="4">
    <source>
        <dbReference type="EMBL" id="KCZ82711.1"/>
    </source>
</evidence>
<dbReference type="InterPro" id="IPR025105">
    <property type="entry name" value="DUF4010"/>
</dbReference>
<feature type="transmembrane region" description="Helical" evidence="1">
    <location>
        <begin position="392"/>
        <end position="416"/>
    </location>
</feature>
<dbReference type="PANTHER" id="PTHR39084:SF1">
    <property type="entry name" value="DUF4010 DOMAIN-CONTAINING PROTEIN"/>
    <property type="match status" value="1"/>
</dbReference>
<dbReference type="PATRIC" id="fig|1280949.3.peg.3380"/>
<feature type="transmembrane region" description="Helical" evidence="1">
    <location>
        <begin position="174"/>
        <end position="192"/>
    </location>
</feature>
<evidence type="ECO:0000259" key="2">
    <source>
        <dbReference type="Pfam" id="PF02308"/>
    </source>
</evidence>
<feature type="transmembrane region" description="Helical" evidence="1">
    <location>
        <begin position="6"/>
        <end position="23"/>
    </location>
</feature>
<reference evidence="4 5" key="1">
    <citation type="journal article" date="2014" name="Antonie Van Leeuwenhoek">
        <title>Hyphomonas beringensis sp. nov. and Hyphomonas chukchiensis sp. nov., isolated from surface seawater of the Bering Sea and Chukchi Sea.</title>
        <authorList>
            <person name="Li C."/>
            <person name="Lai Q."/>
            <person name="Li G."/>
            <person name="Dong C."/>
            <person name="Wang J."/>
            <person name="Liao Y."/>
            <person name="Shao Z."/>
        </authorList>
    </citation>
    <scope>NUCLEOTIDE SEQUENCE [LARGE SCALE GENOMIC DNA]</scope>
    <source>
        <strain evidence="4 5">MHS-3</strain>
    </source>
</reference>
<keyword evidence="1" id="KW-0812">Transmembrane</keyword>
<feature type="transmembrane region" description="Helical" evidence="1">
    <location>
        <begin position="232"/>
        <end position="255"/>
    </location>
</feature>
<dbReference type="InterPro" id="IPR049177">
    <property type="entry name" value="MgtC_SapB_SrpB_YhiD_N"/>
</dbReference>